<dbReference type="Pfam" id="PF02645">
    <property type="entry name" value="DegV"/>
    <property type="match status" value="1"/>
</dbReference>
<proteinExistence type="predicted"/>
<dbReference type="PANTHER" id="PTHR33434">
    <property type="entry name" value="DEGV DOMAIN-CONTAINING PROTEIN DR_1986-RELATED"/>
    <property type="match status" value="1"/>
</dbReference>
<dbReference type="Gene3D" id="3.30.1180.10">
    <property type="match status" value="1"/>
</dbReference>
<dbReference type="InterPro" id="IPR050270">
    <property type="entry name" value="DegV_domain_contain"/>
</dbReference>
<name>A0A7G9FP22_9FIRM</name>
<dbReference type="Proteomes" id="UP000515819">
    <property type="component" value="Chromosome"/>
</dbReference>
<organism evidence="3 4">
    <name type="scientific">Wujia chipingensis</name>
    <dbReference type="NCBI Taxonomy" id="2763670"/>
    <lineage>
        <taxon>Bacteria</taxon>
        <taxon>Bacillati</taxon>
        <taxon>Bacillota</taxon>
        <taxon>Clostridia</taxon>
        <taxon>Lachnospirales</taxon>
        <taxon>Lachnospiraceae</taxon>
        <taxon>Wujia</taxon>
    </lineage>
</organism>
<gene>
    <name evidence="3" type="ORF">H9Q76_03165</name>
</gene>
<comment type="function">
    <text evidence="1">May bind long-chain fatty acids, such as palmitate, and may play a role in lipid transport or fatty acid metabolism.</text>
</comment>
<dbReference type="InterPro" id="IPR043168">
    <property type="entry name" value="DegV_C"/>
</dbReference>
<dbReference type="RefSeq" id="WP_021985692.1">
    <property type="nucleotide sequence ID" value="NZ_CP060632.1"/>
</dbReference>
<dbReference type="Gene3D" id="3.40.50.10440">
    <property type="entry name" value="Dihydroxyacetone kinase, domain 1"/>
    <property type="match status" value="1"/>
</dbReference>
<dbReference type="KEGG" id="wcp:H9Q76_03165"/>
<dbReference type="InterPro" id="IPR003797">
    <property type="entry name" value="DegV"/>
</dbReference>
<evidence type="ECO:0000313" key="4">
    <source>
        <dbReference type="Proteomes" id="UP000515819"/>
    </source>
</evidence>
<dbReference type="PROSITE" id="PS51482">
    <property type="entry name" value="DEGV"/>
    <property type="match status" value="1"/>
</dbReference>
<evidence type="ECO:0000256" key="2">
    <source>
        <dbReference type="ARBA" id="ARBA00023121"/>
    </source>
</evidence>
<keyword evidence="2" id="KW-0446">Lipid-binding</keyword>
<reference evidence="3 4" key="1">
    <citation type="submission" date="2020-08" db="EMBL/GenBank/DDBJ databases">
        <authorList>
            <person name="Liu C."/>
            <person name="Sun Q."/>
        </authorList>
    </citation>
    <scope>NUCLEOTIDE SEQUENCE [LARGE SCALE GENOMIC DNA]</scope>
    <source>
        <strain evidence="3 4">NSJ-4</strain>
    </source>
</reference>
<sequence>MRDYIVISDSTADLPIAVVKELEVPIVPFSYSIEEQVYEYYLDERDGDIGSFYERLRKGAMPVTSQINPAMYQDFFEPYVKEGKDVLYISFSSGLSGSYQSSMLGADMVLDKYPEAKIVCVDSRSAAVGQGAFLYEIVRKKREGLDLDALAEWVKQTRGHVHHWFMVEDLFHLKRGGRVSTVEAMVGSALKIKPILSVDEEGKLVIRSKARGTNKAMEYLIAKTVEEGGDLSTLRAVIGHADCIEKAEKLKQMAVDAGMQADNLMIAPIGPIIGTHVGSGMLAIAFVTNM</sequence>
<dbReference type="EMBL" id="CP060632">
    <property type="protein sequence ID" value="QNM00304.1"/>
    <property type="molecule type" value="Genomic_DNA"/>
</dbReference>
<evidence type="ECO:0000313" key="3">
    <source>
        <dbReference type="EMBL" id="QNM00304.1"/>
    </source>
</evidence>
<accession>A0A7G9FP22</accession>
<dbReference type="NCBIfam" id="TIGR00762">
    <property type="entry name" value="DegV"/>
    <property type="match status" value="1"/>
</dbReference>
<dbReference type="AlphaFoldDB" id="A0A7G9FP22"/>
<keyword evidence="4" id="KW-1185">Reference proteome</keyword>
<dbReference type="GO" id="GO:0008289">
    <property type="term" value="F:lipid binding"/>
    <property type="evidence" value="ECO:0007669"/>
    <property type="project" value="UniProtKB-KW"/>
</dbReference>
<dbReference type="Gene3D" id="2.20.28.50">
    <property type="entry name" value="degv family protein"/>
    <property type="match status" value="1"/>
</dbReference>
<dbReference type="SUPFAM" id="SSF82549">
    <property type="entry name" value="DAK1/DegV-like"/>
    <property type="match status" value="1"/>
</dbReference>
<dbReference type="PANTHER" id="PTHR33434:SF3">
    <property type="entry name" value="DEGV DOMAIN-CONTAINING PROTEIN YITS"/>
    <property type="match status" value="1"/>
</dbReference>
<protein>
    <submittedName>
        <fullName evidence="3">DegV family protein</fullName>
    </submittedName>
</protein>
<evidence type="ECO:0000256" key="1">
    <source>
        <dbReference type="ARBA" id="ARBA00003238"/>
    </source>
</evidence>